<dbReference type="STRING" id="758825.SAMN02982985_02921"/>
<gene>
    <name evidence="3" type="ORF">SAMN02982985_02921</name>
</gene>
<sequence length="698" mass="74009">MPMPQLRRSRLALGVAASVLALPVVAVVALLNYDWNQARPWLNAKVGEAIDRPFEIRGALALTWQRQGRSAQERSWSDYLPLPHLLANDVHLGNPAALPPDALSSSADGSKDVRAVPLAPGEMASVGQLSFAIELLPLLRQRIAIPVLRFERPFVVLRRDADGRNNWTFKPADKPSPWRLDLRRVVFTKGTVQLVDALKKIDASAAVDTISDPAYGVAWTLRGRWNGLPLSGSGKAGAVLSLQEQTTPYPLAADISVGASRIAVVGTLTRPTELAALDLRLKLSGPSMARLYPLTGVLLPETPAFATEGRLLGSLGKDGSSWTYDKFTGKVGASDIGGKLVFATGLPRPRLSGAVSSTLLQFADLGPLIGADSNASKQARGVAAVQPGDKLLPVETFKTERWTSLDADVGFQAKRIVRAKELPIHNLNTVLHLKDGVLTLSPLNFDVAGGKFKSEVKLDGSGKLSPDAIRAELKASASHIQLKQLLPALDGVQASVGEINADIALSATGNSVASLLASASGEVKGVVNQGTVSKLLLEELGLNIGNVVLAKLVGDKQVKLNCMVSEFGVERGLMRTRRFVLDTEDSLLTVNGTVNLASERLDLTLKPDSRGLRVFSLRAPIYVHGTFKQPDFSIDKGVLALRAGGALALAVVAPVAAVVPLLSSGPDRPSGCARLLSDAAGKAVAPPPGQRPAPQRKR</sequence>
<evidence type="ECO:0000313" key="3">
    <source>
        <dbReference type="EMBL" id="SFM14191.1"/>
    </source>
</evidence>
<proteinExistence type="predicted"/>
<dbReference type="GO" id="GO:0090313">
    <property type="term" value="P:regulation of protein targeting to membrane"/>
    <property type="evidence" value="ECO:0007669"/>
    <property type="project" value="TreeGrafter"/>
</dbReference>
<organism evidence="3 4">
    <name type="scientific">Rugamonas rubra</name>
    <dbReference type="NCBI Taxonomy" id="758825"/>
    <lineage>
        <taxon>Bacteria</taxon>
        <taxon>Pseudomonadati</taxon>
        <taxon>Pseudomonadota</taxon>
        <taxon>Betaproteobacteria</taxon>
        <taxon>Burkholderiales</taxon>
        <taxon>Oxalobacteraceae</taxon>
        <taxon>Telluria group</taxon>
        <taxon>Rugamonas</taxon>
    </lineage>
</organism>
<evidence type="ECO:0000259" key="2">
    <source>
        <dbReference type="Pfam" id="PF05170"/>
    </source>
</evidence>
<evidence type="ECO:0000256" key="1">
    <source>
        <dbReference type="SAM" id="MobiDB-lite"/>
    </source>
</evidence>
<dbReference type="Pfam" id="PF05170">
    <property type="entry name" value="AsmA"/>
    <property type="match status" value="1"/>
</dbReference>
<dbReference type="PANTHER" id="PTHR30441:SF9">
    <property type="entry name" value="ASMA FAMILY PROTEIN YHJG"/>
    <property type="match status" value="1"/>
</dbReference>
<name>A0A1I4NFB5_9BURK</name>
<dbReference type="AlphaFoldDB" id="A0A1I4NFB5"/>
<feature type="domain" description="AsmA" evidence="2">
    <location>
        <begin position="18"/>
        <end position="578"/>
    </location>
</feature>
<keyword evidence="4" id="KW-1185">Reference proteome</keyword>
<dbReference type="Proteomes" id="UP000199470">
    <property type="component" value="Unassembled WGS sequence"/>
</dbReference>
<feature type="region of interest" description="Disordered" evidence="1">
    <location>
        <begin position="672"/>
        <end position="698"/>
    </location>
</feature>
<dbReference type="RefSeq" id="WP_093388422.1">
    <property type="nucleotide sequence ID" value="NZ_FOTW01000013.1"/>
</dbReference>
<dbReference type="EMBL" id="FOTW01000013">
    <property type="protein sequence ID" value="SFM14191.1"/>
    <property type="molecule type" value="Genomic_DNA"/>
</dbReference>
<dbReference type="InterPro" id="IPR052894">
    <property type="entry name" value="AsmA-related"/>
</dbReference>
<reference evidence="3 4" key="1">
    <citation type="submission" date="2016-10" db="EMBL/GenBank/DDBJ databases">
        <authorList>
            <person name="de Groot N.N."/>
        </authorList>
    </citation>
    <scope>NUCLEOTIDE SEQUENCE [LARGE SCALE GENOMIC DNA]</scope>
    <source>
        <strain evidence="3 4">ATCC 43154</strain>
    </source>
</reference>
<protein>
    <recommendedName>
        <fullName evidence="2">AsmA domain-containing protein</fullName>
    </recommendedName>
</protein>
<dbReference type="PANTHER" id="PTHR30441">
    <property type="entry name" value="DUF748 DOMAIN-CONTAINING PROTEIN"/>
    <property type="match status" value="1"/>
</dbReference>
<dbReference type="OrthoDB" id="5749006at2"/>
<dbReference type="InterPro" id="IPR007844">
    <property type="entry name" value="AsmA"/>
</dbReference>
<accession>A0A1I4NFB5</accession>
<evidence type="ECO:0000313" key="4">
    <source>
        <dbReference type="Proteomes" id="UP000199470"/>
    </source>
</evidence>
<dbReference type="GO" id="GO:0005886">
    <property type="term" value="C:plasma membrane"/>
    <property type="evidence" value="ECO:0007669"/>
    <property type="project" value="TreeGrafter"/>
</dbReference>